<dbReference type="Gene3D" id="1.25.40.10">
    <property type="entry name" value="Tetratricopeptide repeat domain"/>
    <property type="match status" value="1"/>
</dbReference>
<sequence length="421" mass="45863">MLGQPHFGRRLRKLRLERGLSQAAVVGEGMSTGYLSRLESGERRPTPRAVTYLAQRLGVDVSALSEPLGGGSLGHALAAASSAPPGADSTVGLLRALRDDERAEPTDRWHALWLLSRVDNSNGDHERERGRLRELIELSEFLAAPELRARTNIQYARCLRALGDLRTAESAAVTALAIAREEDLQVADTMAALVVLIGVETEMGRLDAADRYVHELERDLLPAATASQTAEALWAASLVSHRQGDHATAQNRLETALSLLRSRDDLALWTRLRTAATAAALEMSPPRLEAARRWLDEAEAAIELTGTPLQVQELRALRAHLAFHQGELDEARALCRALLSDDGLRLPYRDRARLLVLEGRLTILDGRVDEGITTLEQLGHQAAGSRNLDLAAHVWQSLATTLAQVCVPAARGAVESVRSRP</sequence>
<gene>
    <name evidence="2" type="ORF">SAMN05216481_11746</name>
</gene>
<accession>A0A1H9JDQ0</accession>
<dbReference type="InterPro" id="IPR011990">
    <property type="entry name" value="TPR-like_helical_dom_sf"/>
</dbReference>
<dbReference type="Proteomes" id="UP000199055">
    <property type="component" value="Unassembled WGS sequence"/>
</dbReference>
<dbReference type="InterPro" id="IPR001387">
    <property type="entry name" value="Cro/C1-type_HTH"/>
</dbReference>
<dbReference type="SMART" id="SM00530">
    <property type="entry name" value="HTH_XRE"/>
    <property type="match status" value="1"/>
</dbReference>
<dbReference type="PROSITE" id="PS50943">
    <property type="entry name" value="HTH_CROC1"/>
    <property type="match status" value="1"/>
</dbReference>
<dbReference type="Pfam" id="PF13560">
    <property type="entry name" value="HTH_31"/>
    <property type="match status" value="1"/>
</dbReference>
<dbReference type="AlphaFoldDB" id="A0A1H9JDQ0"/>
<dbReference type="RefSeq" id="WP_093662796.1">
    <property type="nucleotide sequence ID" value="NZ_FOET01000017.1"/>
</dbReference>
<dbReference type="STRING" id="403935.SAMN05216481_11746"/>
<dbReference type="GO" id="GO:0003677">
    <property type="term" value="F:DNA binding"/>
    <property type="evidence" value="ECO:0007669"/>
    <property type="project" value="InterPro"/>
</dbReference>
<proteinExistence type="predicted"/>
<keyword evidence="3" id="KW-1185">Reference proteome</keyword>
<feature type="domain" description="HTH cro/C1-type" evidence="1">
    <location>
        <begin position="11"/>
        <end position="64"/>
    </location>
</feature>
<name>A0A1H9JDQ0_9ACTN</name>
<dbReference type="SUPFAM" id="SSF48452">
    <property type="entry name" value="TPR-like"/>
    <property type="match status" value="1"/>
</dbReference>
<evidence type="ECO:0000313" key="3">
    <source>
        <dbReference type="Proteomes" id="UP000199055"/>
    </source>
</evidence>
<dbReference type="CDD" id="cd00093">
    <property type="entry name" value="HTH_XRE"/>
    <property type="match status" value="1"/>
</dbReference>
<protein>
    <submittedName>
        <fullName evidence="2">Helix-turn-helix domain-containing protein</fullName>
    </submittedName>
</protein>
<dbReference type="InterPro" id="IPR010982">
    <property type="entry name" value="Lambda_DNA-bd_dom_sf"/>
</dbReference>
<dbReference type="Gene3D" id="1.10.260.40">
    <property type="entry name" value="lambda repressor-like DNA-binding domains"/>
    <property type="match status" value="1"/>
</dbReference>
<evidence type="ECO:0000259" key="1">
    <source>
        <dbReference type="PROSITE" id="PS50943"/>
    </source>
</evidence>
<organism evidence="2 3">
    <name type="scientific">Streptomyces radiopugnans</name>
    <dbReference type="NCBI Taxonomy" id="403935"/>
    <lineage>
        <taxon>Bacteria</taxon>
        <taxon>Bacillati</taxon>
        <taxon>Actinomycetota</taxon>
        <taxon>Actinomycetes</taxon>
        <taxon>Kitasatosporales</taxon>
        <taxon>Streptomycetaceae</taxon>
        <taxon>Streptomyces</taxon>
    </lineage>
</organism>
<dbReference type="SUPFAM" id="SSF47413">
    <property type="entry name" value="lambda repressor-like DNA-binding domains"/>
    <property type="match status" value="1"/>
</dbReference>
<evidence type="ECO:0000313" key="2">
    <source>
        <dbReference type="EMBL" id="SEQ84887.1"/>
    </source>
</evidence>
<dbReference type="EMBL" id="FOET01000017">
    <property type="protein sequence ID" value="SEQ84887.1"/>
    <property type="molecule type" value="Genomic_DNA"/>
</dbReference>
<reference evidence="2 3" key="1">
    <citation type="submission" date="2016-10" db="EMBL/GenBank/DDBJ databases">
        <authorList>
            <person name="de Groot N.N."/>
        </authorList>
    </citation>
    <scope>NUCLEOTIDE SEQUENCE [LARGE SCALE GENOMIC DNA]</scope>
    <source>
        <strain evidence="2 3">CGMCC 4.3519</strain>
    </source>
</reference>